<sequence length="53" mass="5842">MAALLERDGHLPVTSVPSGHSHISIVQHIGTEDESLGQDMLEFIRYVALFPPE</sequence>
<protein>
    <submittedName>
        <fullName evidence="1">Uncharacterized protein</fullName>
    </submittedName>
</protein>
<evidence type="ECO:0000313" key="2">
    <source>
        <dbReference type="Proteomes" id="UP001220964"/>
    </source>
</evidence>
<comment type="caution">
    <text evidence="1">The sequence shown here is derived from an EMBL/GenBank/DDBJ whole genome shotgun (WGS) entry which is preliminary data.</text>
</comment>
<reference evidence="1" key="1">
    <citation type="submission" date="2023-03" db="EMBL/GenBank/DDBJ databases">
        <title>Multiphase analysis and comparison of six strains from genera Psychromarinibacter, Lutimaribacter, and Maritimibacter, including a novel species: Psychromarinibacter sediminicola sp. nov.</title>
        <authorList>
            <person name="Wang Y.-H."/>
            <person name="Ye M.-Q."/>
            <person name="Du Z.-J."/>
        </authorList>
    </citation>
    <scope>NUCLEOTIDE SEQUENCE</scope>
    <source>
        <strain evidence="1">C21-152</strain>
    </source>
</reference>
<proteinExistence type="predicted"/>
<evidence type="ECO:0000313" key="1">
    <source>
        <dbReference type="EMBL" id="MDF0603651.1"/>
    </source>
</evidence>
<dbReference type="Proteomes" id="UP001220964">
    <property type="component" value="Unassembled WGS sequence"/>
</dbReference>
<dbReference type="AlphaFoldDB" id="A0AAE3NWN5"/>
<name>A0AAE3NWN5_9RHOB</name>
<accession>A0AAE3NWN5</accession>
<keyword evidence="2" id="KW-1185">Reference proteome</keyword>
<gene>
    <name evidence="1" type="ORF">P1J78_23265</name>
</gene>
<organism evidence="1 2">
    <name type="scientific">Psychromarinibacter sediminicola</name>
    <dbReference type="NCBI Taxonomy" id="3033385"/>
    <lineage>
        <taxon>Bacteria</taxon>
        <taxon>Pseudomonadati</taxon>
        <taxon>Pseudomonadota</taxon>
        <taxon>Alphaproteobacteria</taxon>
        <taxon>Rhodobacterales</taxon>
        <taxon>Paracoccaceae</taxon>
        <taxon>Psychromarinibacter</taxon>
    </lineage>
</organism>
<dbReference type="RefSeq" id="WP_275569767.1">
    <property type="nucleotide sequence ID" value="NZ_JARGYC010000114.1"/>
</dbReference>
<dbReference type="EMBL" id="JARGYC010000114">
    <property type="protein sequence ID" value="MDF0603651.1"/>
    <property type="molecule type" value="Genomic_DNA"/>
</dbReference>